<evidence type="ECO:0000256" key="2">
    <source>
        <dbReference type="ARBA" id="ARBA00022448"/>
    </source>
</evidence>
<dbReference type="Proteomes" id="UP000280501">
    <property type="component" value="Unassembled WGS sequence"/>
</dbReference>
<dbReference type="Gene3D" id="3.40.190.10">
    <property type="entry name" value="Periplasmic binding protein-like II"/>
    <property type="match status" value="2"/>
</dbReference>
<comment type="caution">
    <text evidence="6">The sequence shown here is derived from an EMBL/GenBank/DDBJ whole genome shotgun (WGS) entry which is preliminary data.</text>
</comment>
<evidence type="ECO:0000256" key="4">
    <source>
        <dbReference type="RuleBase" id="RU367119"/>
    </source>
</evidence>
<feature type="signal peptide" evidence="4">
    <location>
        <begin position="1"/>
        <end position="25"/>
    </location>
</feature>
<dbReference type="PANTHER" id="PTHR30570:SF1">
    <property type="entry name" value="PHOSPHATE-BINDING PROTEIN PSTS"/>
    <property type="match status" value="1"/>
</dbReference>
<comment type="similarity">
    <text evidence="1 4">Belongs to the PstS family.</text>
</comment>
<evidence type="ECO:0000256" key="1">
    <source>
        <dbReference type="ARBA" id="ARBA00008725"/>
    </source>
</evidence>
<protein>
    <recommendedName>
        <fullName evidence="4">Phosphate-binding protein</fullName>
    </recommendedName>
</protein>
<evidence type="ECO:0000313" key="6">
    <source>
        <dbReference type="EMBL" id="RPF23417.1"/>
    </source>
</evidence>
<dbReference type="SUPFAM" id="SSF53850">
    <property type="entry name" value="Periplasmic binding protein-like II"/>
    <property type="match status" value="1"/>
</dbReference>
<keyword evidence="3 4" id="KW-0732">Signal</keyword>
<feature type="chain" id="PRO_5027164957" description="Phosphate-binding protein" evidence="4">
    <location>
        <begin position="26"/>
        <end position="322"/>
    </location>
</feature>
<comment type="function">
    <text evidence="4">Involved in the system for phosphate transport across the cytoplasmic membrane.</text>
</comment>
<gene>
    <name evidence="6" type="ORF">EDD34_4104</name>
</gene>
<dbReference type="NCBIfam" id="TIGR02136">
    <property type="entry name" value="ptsS_2"/>
    <property type="match status" value="1"/>
</dbReference>
<reference evidence="6 7" key="1">
    <citation type="submission" date="2018-11" db="EMBL/GenBank/DDBJ databases">
        <title>Sequencing the genomes of 1000 actinobacteria strains.</title>
        <authorList>
            <person name="Klenk H.-P."/>
        </authorList>
    </citation>
    <scope>NUCLEOTIDE SEQUENCE [LARGE SCALE GENOMIC DNA]</scope>
    <source>
        <strain evidence="6 7">DSM 15700</strain>
    </source>
</reference>
<keyword evidence="2 4" id="KW-0813">Transport</keyword>
<dbReference type="Pfam" id="PF12849">
    <property type="entry name" value="PBP_like_2"/>
    <property type="match status" value="1"/>
</dbReference>
<feature type="domain" description="PBP" evidence="5">
    <location>
        <begin position="36"/>
        <end position="291"/>
    </location>
</feature>
<accession>A0A3N4YT87</accession>
<dbReference type="PANTHER" id="PTHR30570">
    <property type="entry name" value="PERIPLASMIC PHOSPHATE BINDING COMPONENT OF PHOSPHATE ABC TRANSPORTER"/>
    <property type="match status" value="1"/>
</dbReference>
<organism evidence="6 7">
    <name type="scientific">Myceligenerans xiligouense</name>
    <dbReference type="NCBI Taxonomy" id="253184"/>
    <lineage>
        <taxon>Bacteria</taxon>
        <taxon>Bacillati</taxon>
        <taxon>Actinomycetota</taxon>
        <taxon>Actinomycetes</taxon>
        <taxon>Micrococcales</taxon>
        <taxon>Promicromonosporaceae</taxon>
        <taxon>Myceligenerans</taxon>
    </lineage>
</organism>
<dbReference type="RefSeq" id="WP_211341651.1">
    <property type="nucleotide sequence ID" value="NZ_RKQZ01000001.1"/>
</dbReference>
<dbReference type="InterPro" id="IPR024370">
    <property type="entry name" value="PBP_domain"/>
</dbReference>
<dbReference type="EMBL" id="RKQZ01000001">
    <property type="protein sequence ID" value="RPF23417.1"/>
    <property type="molecule type" value="Genomic_DNA"/>
</dbReference>
<dbReference type="GO" id="GO:0042301">
    <property type="term" value="F:phosphate ion binding"/>
    <property type="evidence" value="ECO:0007669"/>
    <property type="project" value="UniProtKB-UniRule"/>
</dbReference>
<dbReference type="GO" id="GO:0006817">
    <property type="term" value="P:phosphate ion transport"/>
    <property type="evidence" value="ECO:0007669"/>
    <property type="project" value="UniProtKB-UniRule"/>
</dbReference>
<evidence type="ECO:0000259" key="5">
    <source>
        <dbReference type="Pfam" id="PF12849"/>
    </source>
</evidence>
<keyword evidence="7" id="KW-1185">Reference proteome</keyword>
<evidence type="ECO:0000313" key="7">
    <source>
        <dbReference type="Proteomes" id="UP000280501"/>
    </source>
</evidence>
<proteinExistence type="inferred from homology"/>
<sequence length="322" mass="33505">MFKFPKRAAALAGAAGLMLPLAACGGGTETPGDEGTAGDELSGSVVIDGSSTVAPLTEVAAELFMAENPGVQVSVGVSGTGGGFEKFCNKETDISEASRTIKEEEAAVCDDAGVSYAELGVANDGLAVAVNPENDWAECLTVDEVSSMWRPDEPVTSWADVREGFPDEEITLYGPGTDSGTFGYFTEEINGEDGAITPDYNDIGEDDNAAVQGVAGDSAATGYIPLSFVNEAGDSIKAIEIENEAGECVAPSEETVMDGSYNPLGRQLYIYPSDAGLEKPEVVAFVEFYIENQAEIAATAGFIPLNPEQEQTATDALAELTM</sequence>
<dbReference type="InterPro" id="IPR011862">
    <property type="entry name" value="Phos-bd"/>
</dbReference>
<name>A0A3N4YT87_9MICO</name>
<dbReference type="AlphaFoldDB" id="A0A3N4YT87"/>
<dbReference type="CDD" id="cd13654">
    <property type="entry name" value="PBP2_phosphate_like_2"/>
    <property type="match status" value="1"/>
</dbReference>
<keyword evidence="4" id="KW-0592">Phosphate transport</keyword>
<dbReference type="InterPro" id="IPR050811">
    <property type="entry name" value="Phosphate_ABC_transporter"/>
</dbReference>
<evidence type="ECO:0000256" key="3">
    <source>
        <dbReference type="ARBA" id="ARBA00022729"/>
    </source>
</evidence>